<dbReference type="EMBL" id="MLQL01000019">
    <property type="protein sequence ID" value="OQE19301.1"/>
    <property type="molecule type" value="Genomic_DNA"/>
</dbReference>
<evidence type="ECO:0000256" key="5">
    <source>
        <dbReference type="ARBA" id="ARBA00023136"/>
    </source>
</evidence>
<organism evidence="8 9">
    <name type="scientific">Penicillium flavigenum</name>
    <dbReference type="NCBI Taxonomy" id="254877"/>
    <lineage>
        <taxon>Eukaryota</taxon>
        <taxon>Fungi</taxon>
        <taxon>Dikarya</taxon>
        <taxon>Ascomycota</taxon>
        <taxon>Pezizomycotina</taxon>
        <taxon>Eurotiomycetes</taxon>
        <taxon>Eurotiomycetidae</taxon>
        <taxon>Eurotiales</taxon>
        <taxon>Aspergillaceae</taxon>
        <taxon>Penicillium</taxon>
    </lineage>
</organism>
<dbReference type="InterPro" id="IPR036259">
    <property type="entry name" value="MFS_trans_sf"/>
</dbReference>
<feature type="transmembrane region" description="Helical" evidence="6">
    <location>
        <begin position="55"/>
        <end position="79"/>
    </location>
</feature>
<evidence type="ECO:0000313" key="9">
    <source>
        <dbReference type="Proteomes" id="UP000191342"/>
    </source>
</evidence>
<dbReference type="Proteomes" id="UP000191342">
    <property type="component" value="Unassembled WGS sequence"/>
</dbReference>
<comment type="subcellular location">
    <subcellularLocation>
        <location evidence="1">Membrane</location>
        <topology evidence="1">Multi-pass membrane protein</topology>
    </subcellularLocation>
</comment>
<dbReference type="GO" id="GO:0016020">
    <property type="term" value="C:membrane"/>
    <property type="evidence" value="ECO:0007669"/>
    <property type="project" value="UniProtKB-SubCell"/>
</dbReference>
<dbReference type="Gene3D" id="1.20.1250.20">
    <property type="entry name" value="MFS general substrate transporter like domains"/>
    <property type="match status" value="1"/>
</dbReference>
<dbReference type="AlphaFoldDB" id="A0A1V6SZK6"/>
<dbReference type="PANTHER" id="PTHR23506:SF29">
    <property type="entry name" value="TRANSPORTER, PUTATIVE (AFU_ORTHOLOGUE AFUA_2G10530)-RELATED"/>
    <property type="match status" value="1"/>
</dbReference>
<dbReference type="SUPFAM" id="SSF103473">
    <property type="entry name" value="MFS general substrate transporter"/>
    <property type="match status" value="1"/>
</dbReference>
<evidence type="ECO:0000256" key="6">
    <source>
        <dbReference type="SAM" id="Phobius"/>
    </source>
</evidence>
<evidence type="ECO:0000259" key="7">
    <source>
        <dbReference type="PROSITE" id="PS50850"/>
    </source>
</evidence>
<feature type="transmembrane region" description="Helical" evidence="6">
    <location>
        <begin position="146"/>
        <end position="168"/>
    </location>
</feature>
<evidence type="ECO:0000256" key="2">
    <source>
        <dbReference type="ARBA" id="ARBA00022448"/>
    </source>
</evidence>
<dbReference type="GO" id="GO:0022857">
    <property type="term" value="F:transmembrane transporter activity"/>
    <property type="evidence" value="ECO:0007669"/>
    <property type="project" value="InterPro"/>
</dbReference>
<comment type="caution">
    <text evidence="8">The sequence shown here is derived from an EMBL/GenBank/DDBJ whole genome shotgun (WGS) entry which is preliminary data.</text>
</comment>
<feature type="transmembrane region" description="Helical" evidence="6">
    <location>
        <begin position="424"/>
        <end position="444"/>
    </location>
</feature>
<dbReference type="InterPro" id="IPR020846">
    <property type="entry name" value="MFS_dom"/>
</dbReference>
<evidence type="ECO:0000256" key="1">
    <source>
        <dbReference type="ARBA" id="ARBA00004141"/>
    </source>
</evidence>
<accession>A0A1V6SZK6</accession>
<dbReference type="PANTHER" id="PTHR23506">
    <property type="entry name" value="GH10249P"/>
    <property type="match status" value="1"/>
</dbReference>
<gene>
    <name evidence="8" type="ORF">PENFLA_c019G09157</name>
</gene>
<dbReference type="PROSITE" id="PS50850">
    <property type="entry name" value="MFS"/>
    <property type="match status" value="1"/>
</dbReference>
<feature type="transmembrane region" description="Helical" evidence="6">
    <location>
        <begin position="88"/>
        <end position="111"/>
    </location>
</feature>
<feature type="transmembrane region" description="Helical" evidence="6">
    <location>
        <begin position="117"/>
        <end position="134"/>
    </location>
</feature>
<dbReference type="InterPro" id="IPR011701">
    <property type="entry name" value="MFS"/>
</dbReference>
<keyword evidence="3 6" id="KW-0812">Transmembrane</keyword>
<keyword evidence="9" id="KW-1185">Reference proteome</keyword>
<feature type="domain" description="Major facilitator superfamily (MFS) profile" evidence="7">
    <location>
        <begin position="16"/>
        <end position="448"/>
    </location>
</feature>
<dbReference type="CDD" id="cd17325">
    <property type="entry name" value="MFS_MdtG_SLC18_like"/>
    <property type="match status" value="1"/>
</dbReference>
<keyword evidence="4 6" id="KW-1133">Transmembrane helix</keyword>
<name>A0A1V6SZK6_9EURO</name>
<reference evidence="9" key="1">
    <citation type="journal article" date="2017" name="Nat. Microbiol.">
        <title>Global analysis of biosynthetic gene clusters reveals vast potential of secondary metabolite production in Penicillium species.</title>
        <authorList>
            <person name="Nielsen J.C."/>
            <person name="Grijseels S."/>
            <person name="Prigent S."/>
            <person name="Ji B."/>
            <person name="Dainat J."/>
            <person name="Nielsen K.F."/>
            <person name="Frisvad J.C."/>
            <person name="Workman M."/>
            <person name="Nielsen J."/>
        </authorList>
    </citation>
    <scope>NUCLEOTIDE SEQUENCE [LARGE SCALE GENOMIC DNA]</scope>
    <source>
        <strain evidence="9">IBT 14082</strain>
    </source>
</reference>
<feature type="transmembrane region" description="Helical" evidence="6">
    <location>
        <begin position="174"/>
        <end position="195"/>
    </location>
</feature>
<dbReference type="Pfam" id="PF07690">
    <property type="entry name" value="MFS_1"/>
    <property type="match status" value="1"/>
</dbReference>
<feature type="transmembrane region" description="Helical" evidence="6">
    <location>
        <begin position="318"/>
        <end position="337"/>
    </location>
</feature>
<dbReference type="STRING" id="254877.A0A1V6SZK6"/>
<protein>
    <recommendedName>
        <fullName evidence="7">Major facilitator superfamily (MFS) profile domain-containing protein</fullName>
    </recommendedName>
</protein>
<dbReference type="OrthoDB" id="5086884at2759"/>
<feature type="transmembrane region" description="Helical" evidence="6">
    <location>
        <begin position="12"/>
        <end position="35"/>
    </location>
</feature>
<evidence type="ECO:0000256" key="3">
    <source>
        <dbReference type="ARBA" id="ARBA00022692"/>
    </source>
</evidence>
<keyword evidence="2" id="KW-0813">Transport</keyword>
<keyword evidence="5 6" id="KW-0472">Membrane</keyword>
<dbReference type="InterPro" id="IPR050930">
    <property type="entry name" value="MFS_Vesicular_Transporter"/>
</dbReference>
<evidence type="ECO:0000256" key="4">
    <source>
        <dbReference type="ARBA" id="ARBA00022989"/>
    </source>
</evidence>
<sequence>MSRPLLLKLRSSQMFIVATVSLSLFTHMFLYGMIVPVMPVALITRTNIPPQDREFWNSVLFISEAAASVASAPVFGYLLDRSNTRQGLYIFGLFMLLVSMGLLTAAFSITVYVAARVLQGAASAMVSVAGFSIVTDTVTKAHLGYMLGYIDVGLTLGFASGPLIGGIVYHAGGYYAVCGIAFGLIAIDLVLRLAVIEKKTAVFWLTLEAEASPDPVIPNLTSQYGAIQPRGEDEDESEKKGLFLFGKLLQQPRILITTWTFVLQAIYNSVLDTVIPIFVMDRFHWSTSGAGMVFLPIFVTVLVQPLSGYLSDRVGTRAVATTGFLLLAPTLICLRFVEHNTMEHKVALCGFLALFGLFNNGTSPCLMVEMHKVVDELEVTNPEVFKRSGAVAQTFSLQQMAQFTGMTVGPIIGGLMDHRYGWKTMTLCLGLLSAITAIPTLWVSGREATGELPKNDQENEPLLAE</sequence>
<proteinExistence type="predicted"/>
<evidence type="ECO:0000313" key="8">
    <source>
        <dbReference type="EMBL" id="OQE19301.1"/>
    </source>
</evidence>
<feature type="transmembrane region" description="Helical" evidence="6">
    <location>
        <begin position="285"/>
        <end position="306"/>
    </location>
</feature>